<organism evidence="5 6">
    <name type="scientific">Massilia pinisoli</name>
    <dbReference type="NCBI Taxonomy" id="1772194"/>
    <lineage>
        <taxon>Bacteria</taxon>
        <taxon>Pseudomonadati</taxon>
        <taxon>Pseudomonadota</taxon>
        <taxon>Betaproteobacteria</taxon>
        <taxon>Burkholderiales</taxon>
        <taxon>Oxalobacteraceae</taxon>
        <taxon>Telluria group</taxon>
        <taxon>Massilia</taxon>
    </lineage>
</organism>
<dbReference type="Proteomes" id="UP001204151">
    <property type="component" value="Unassembled WGS sequence"/>
</dbReference>
<feature type="signal peptide" evidence="2">
    <location>
        <begin position="1"/>
        <end position="31"/>
    </location>
</feature>
<feature type="compositionally biased region" description="Low complexity" evidence="1">
    <location>
        <begin position="197"/>
        <end position="206"/>
    </location>
</feature>
<dbReference type="SUPFAM" id="SSF52833">
    <property type="entry name" value="Thioredoxin-like"/>
    <property type="match status" value="1"/>
</dbReference>
<evidence type="ECO:0000313" key="5">
    <source>
        <dbReference type="EMBL" id="MCS0584097.1"/>
    </source>
</evidence>
<dbReference type="PROSITE" id="PS51354">
    <property type="entry name" value="GLUTAREDOXIN_2"/>
    <property type="match status" value="1"/>
</dbReference>
<dbReference type="Pfam" id="PF00462">
    <property type="entry name" value="Glutaredoxin"/>
    <property type="match status" value="1"/>
</dbReference>
<dbReference type="InterPro" id="IPR025392">
    <property type="entry name" value="DUF4124"/>
</dbReference>
<name>A0ABT1ZVY0_9BURK</name>
<protein>
    <submittedName>
        <fullName evidence="5">Glutaredoxin family protein</fullName>
    </submittedName>
</protein>
<dbReference type="CDD" id="cd02976">
    <property type="entry name" value="NrdH"/>
    <property type="match status" value="1"/>
</dbReference>
<evidence type="ECO:0000256" key="2">
    <source>
        <dbReference type="SAM" id="SignalP"/>
    </source>
</evidence>
<feature type="region of interest" description="Disordered" evidence="1">
    <location>
        <begin position="161"/>
        <end position="227"/>
    </location>
</feature>
<feature type="compositionally biased region" description="Pro residues" evidence="1">
    <location>
        <begin position="210"/>
        <end position="220"/>
    </location>
</feature>
<dbReference type="Gene3D" id="3.40.30.10">
    <property type="entry name" value="Glutaredoxin"/>
    <property type="match status" value="1"/>
</dbReference>
<proteinExistence type="predicted"/>
<evidence type="ECO:0000313" key="6">
    <source>
        <dbReference type="Proteomes" id="UP001204151"/>
    </source>
</evidence>
<evidence type="ECO:0000259" key="3">
    <source>
        <dbReference type="Pfam" id="PF00462"/>
    </source>
</evidence>
<gene>
    <name evidence="5" type="ORF">NX784_21085</name>
</gene>
<sequence length="227" mass="24073">MERMNAAGGRRRRAGARLCAALLVLAAGAAAAQGQMYKWKDAAGVIHYSDRPPPTGQAKALRPDNQPDVAPALPYELARAVRSHPVTLYTTTRCGACDQGRALLRARGIPFAEKTVTTAEDQQQLHRIGGKDELPLLVVGSRQVTGFAADTWNEALDSASYPRKTMLPPGYQTGTAEAAAPAALPAPPPHEPPAPAPDAAAAQAERQQPRQPPTPPAPKPSKPDFQF</sequence>
<feature type="compositionally biased region" description="Pro residues" evidence="1">
    <location>
        <begin position="184"/>
        <end position="196"/>
    </location>
</feature>
<evidence type="ECO:0000259" key="4">
    <source>
        <dbReference type="Pfam" id="PF13511"/>
    </source>
</evidence>
<evidence type="ECO:0000256" key="1">
    <source>
        <dbReference type="SAM" id="MobiDB-lite"/>
    </source>
</evidence>
<keyword evidence="6" id="KW-1185">Reference proteome</keyword>
<feature type="domain" description="Glutaredoxin" evidence="3">
    <location>
        <begin position="86"/>
        <end position="142"/>
    </location>
</feature>
<dbReference type="RefSeq" id="WP_258818661.1">
    <property type="nucleotide sequence ID" value="NZ_JANUGW010000018.1"/>
</dbReference>
<dbReference type="InterPro" id="IPR036249">
    <property type="entry name" value="Thioredoxin-like_sf"/>
</dbReference>
<accession>A0ABT1ZVY0</accession>
<feature type="chain" id="PRO_5046585268" evidence="2">
    <location>
        <begin position="32"/>
        <end position="227"/>
    </location>
</feature>
<comment type="caution">
    <text evidence="5">The sequence shown here is derived from an EMBL/GenBank/DDBJ whole genome shotgun (WGS) entry which is preliminary data.</text>
</comment>
<dbReference type="InterPro" id="IPR002109">
    <property type="entry name" value="Glutaredoxin"/>
</dbReference>
<dbReference type="Pfam" id="PF13511">
    <property type="entry name" value="DUF4124"/>
    <property type="match status" value="1"/>
</dbReference>
<feature type="domain" description="DUF4124" evidence="4">
    <location>
        <begin position="24"/>
        <end position="71"/>
    </location>
</feature>
<reference evidence="5 6" key="1">
    <citation type="submission" date="2022-08" db="EMBL/GenBank/DDBJ databases">
        <title>Reclassification of Massilia species as members of the genera Telluria, Duganella, Pseudoduganella, Mokoshia gen. nov. and Zemynaea gen. nov. using orthogonal and non-orthogonal genome-based approaches.</title>
        <authorList>
            <person name="Bowman J.P."/>
        </authorList>
    </citation>
    <scope>NUCLEOTIDE SEQUENCE [LARGE SCALE GENOMIC DNA]</scope>
    <source>
        <strain evidence="5 6">JCM 31316</strain>
    </source>
</reference>
<dbReference type="EMBL" id="JANUGW010000018">
    <property type="protein sequence ID" value="MCS0584097.1"/>
    <property type="molecule type" value="Genomic_DNA"/>
</dbReference>
<keyword evidence="2" id="KW-0732">Signal</keyword>